<name>A0A4S8KYG4_DENBC</name>
<accession>A0A4S8KYG4</accession>
<evidence type="ECO:0000313" key="3">
    <source>
        <dbReference type="Proteomes" id="UP000297245"/>
    </source>
</evidence>
<dbReference type="InterPro" id="IPR046521">
    <property type="entry name" value="DUF6698"/>
</dbReference>
<protein>
    <submittedName>
        <fullName evidence="2">Uncharacterized protein</fullName>
    </submittedName>
</protein>
<evidence type="ECO:0000313" key="2">
    <source>
        <dbReference type="EMBL" id="THU81082.1"/>
    </source>
</evidence>
<reference evidence="2 3" key="1">
    <citation type="journal article" date="2019" name="Nat. Ecol. Evol.">
        <title>Megaphylogeny resolves global patterns of mushroom evolution.</title>
        <authorList>
            <person name="Varga T."/>
            <person name="Krizsan K."/>
            <person name="Foldi C."/>
            <person name="Dima B."/>
            <person name="Sanchez-Garcia M."/>
            <person name="Sanchez-Ramirez S."/>
            <person name="Szollosi G.J."/>
            <person name="Szarkandi J.G."/>
            <person name="Papp V."/>
            <person name="Albert L."/>
            <person name="Andreopoulos W."/>
            <person name="Angelini C."/>
            <person name="Antonin V."/>
            <person name="Barry K.W."/>
            <person name="Bougher N.L."/>
            <person name="Buchanan P."/>
            <person name="Buyck B."/>
            <person name="Bense V."/>
            <person name="Catcheside P."/>
            <person name="Chovatia M."/>
            <person name="Cooper J."/>
            <person name="Damon W."/>
            <person name="Desjardin D."/>
            <person name="Finy P."/>
            <person name="Geml J."/>
            <person name="Haridas S."/>
            <person name="Hughes K."/>
            <person name="Justo A."/>
            <person name="Karasinski D."/>
            <person name="Kautmanova I."/>
            <person name="Kiss B."/>
            <person name="Kocsube S."/>
            <person name="Kotiranta H."/>
            <person name="LaButti K.M."/>
            <person name="Lechner B.E."/>
            <person name="Liimatainen K."/>
            <person name="Lipzen A."/>
            <person name="Lukacs Z."/>
            <person name="Mihaltcheva S."/>
            <person name="Morgado L.N."/>
            <person name="Niskanen T."/>
            <person name="Noordeloos M.E."/>
            <person name="Ohm R.A."/>
            <person name="Ortiz-Santana B."/>
            <person name="Ovrebo C."/>
            <person name="Racz N."/>
            <person name="Riley R."/>
            <person name="Savchenko A."/>
            <person name="Shiryaev A."/>
            <person name="Soop K."/>
            <person name="Spirin V."/>
            <person name="Szebenyi C."/>
            <person name="Tomsovsky M."/>
            <person name="Tulloss R.E."/>
            <person name="Uehling J."/>
            <person name="Grigoriev I.V."/>
            <person name="Vagvolgyi C."/>
            <person name="Papp T."/>
            <person name="Martin F.M."/>
            <person name="Miettinen O."/>
            <person name="Hibbett D.S."/>
            <person name="Nagy L.G."/>
        </authorList>
    </citation>
    <scope>NUCLEOTIDE SEQUENCE [LARGE SCALE GENOMIC DNA]</scope>
    <source>
        <strain evidence="2 3">CBS 962.96</strain>
    </source>
</reference>
<gene>
    <name evidence="2" type="ORF">K435DRAFT_809373</name>
</gene>
<dbReference type="Proteomes" id="UP000297245">
    <property type="component" value="Unassembled WGS sequence"/>
</dbReference>
<dbReference type="OrthoDB" id="3220614at2759"/>
<dbReference type="Pfam" id="PF20414">
    <property type="entry name" value="DUF6698"/>
    <property type="match status" value="1"/>
</dbReference>
<feature type="region of interest" description="Disordered" evidence="1">
    <location>
        <begin position="356"/>
        <end position="384"/>
    </location>
</feature>
<feature type="compositionally biased region" description="Basic and acidic residues" evidence="1">
    <location>
        <begin position="27"/>
        <end position="36"/>
    </location>
</feature>
<proteinExistence type="predicted"/>
<feature type="region of interest" description="Disordered" evidence="1">
    <location>
        <begin position="1"/>
        <end position="58"/>
    </location>
</feature>
<keyword evidence="3" id="KW-1185">Reference proteome</keyword>
<dbReference type="AlphaFoldDB" id="A0A4S8KYG4"/>
<feature type="compositionally biased region" description="Polar residues" evidence="1">
    <location>
        <begin position="1"/>
        <end position="21"/>
    </location>
</feature>
<evidence type="ECO:0000256" key="1">
    <source>
        <dbReference type="SAM" id="MobiDB-lite"/>
    </source>
</evidence>
<dbReference type="EMBL" id="ML179842">
    <property type="protein sequence ID" value="THU81082.1"/>
    <property type="molecule type" value="Genomic_DNA"/>
</dbReference>
<sequence>MTILSASSAGNTPSGQPSSVAQKAAKRSQDSNDRISDKKKRKHNETSDREKEWHTTTYQQFIKHTPGLEDRFSELMNKDKEEELEHFIVWLESQGSQGRTADTNLLKSRITCYMLEKPSTDVLNPPLPPVEQSKSNRGFNHPYIAALLCPRKYRTKFLKDPTRMARKMKDGDIKVDNSSLPFLCYDRQLYDNDKDDSNGWSSIFRNMTLIRAARAILFGESKAMTGIDHPSHAPRKCNARNNGIKRVDEGFIAMICCQVRFALSSVETWGPVNSDFHYDVFHQDILSIFEKDREKGGYCADSILRWWNVQLFGRHPAELDDDHDDDSDAESGNEDQFLGLAHDRYIAVLQAKAASEGGVVPGDSQGEGGVVPEGSQDNDEDDDG</sequence>
<organism evidence="2 3">
    <name type="scientific">Dendrothele bispora (strain CBS 962.96)</name>
    <dbReference type="NCBI Taxonomy" id="1314807"/>
    <lineage>
        <taxon>Eukaryota</taxon>
        <taxon>Fungi</taxon>
        <taxon>Dikarya</taxon>
        <taxon>Basidiomycota</taxon>
        <taxon>Agaricomycotina</taxon>
        <taxon>Agaricomycetes</taxon>
        <taxon>Agaricomycetidae</taxon>
        <taxon>Agaricales</taxon>
        <taxon>Agaricales incertae sedis</taxon>
        <taxon>Dendrothele</taxon>
    </lineage>
</organism>
<feature type="compositionally biased region" description="Basic and acidic residues" evidence="1">
    <location>
        <begin position="44"/>
        <end position="54"/>
    </location>
</feature>